<comment type="caution">
    <text evidence="4">The sequence shown here is derived from an EMBL/GenBank/DDBJ whole genome shotgun (WGS) entry which is preliminary data.</text>
</comment>
<feature type="domain" description="DUF7791" evidence="3">
    <location>
        <begin position="490"/>
        <end position="594"/>
    </location>
</feature>
<feature type="domain" description="Nephrocystin 3-like N-terminal" evidence="2">
    <location>
        <begin position="197"/>
        <end position="381"/>
    </location>
</feature>
<dbReference type="InterPro" id="IPR027417">
    <property type="entry name" value="P-loop_NTPase"/>
</dbReference>
<reference evidence="4 5" key="1">
    <citation type="submission" date="2017-02" db="EMBL/GenBank/DDBJ databases">
        <title>Genomes of Trichoderma spp. with biocontrol activity.</title>
        <authorList>
            <person name="Gardiner D."/>
            <person name="Kazan K."/>
            <person name="Vos C."/>
            <person name="Harvey P."/>
        </authorList>
    </citation>
    <scope>NUCLEOTIDE SEQUENCE [LARGE SCALE GENOMIC DNA]</scope>
    <source>
        <strain evidence="4 5">Tr1</strain>
    </source>
</reference>
<dbReference type="InterPro" id="IPR056884">
    <property type="entry name" value="NPHP3-like_N"/>
</dbReference>
<evidence type="ECO:0000259" key="2">
    <source>
        <dbReference type="Pfam" id="PF24883"/>
    </source>
</evidence>
<evidence type="ECO:0008006" key="6">
    <source>
        <dbReference type="Google" id="ProtNLM"/>
    </source>
</evidence>
<dbReference type="Gene3D" id="3.40.50.300">
    <property type="entry name" value="P-loop containing nucleotide triphosphate hydrolases"/>
    <property type="match status" value="1"/>
</dbReference>
<gene>
    <name evidence="4" type="ORF">THARTR1_10346</name>
</gene>
<dbReference type="PANTHER" id="PTHR10039">
    <property type="entry name" value="AMELOGENIN"/>
    <property type="match status" value="1"/>
</dbReference>
<evidence type="ECO:0000313" key="4">
    <source>
        <dbReference type="EMBL" id="PNP48205.1"/>
    </source>
</evidence>
<dbReference type="Pfam" id="PF24883">
    <property type="entry name" value="NPHP3_N"/>
    <property type="match status" value="1"/>
</dbReference>
<organism evidence="4 5">
    <name type="scientific">Trichoderma harzianum</name>
    <name type="common">Hypocrea lixii</name>
    <dbReference type="NCBI Taxonomy" id="5544"/>
    <lineage>
        <taxon>Eukaryota</taxon>
        <taxon>Fungi</taxon>
        <taxon>Dikarya</taxon>
        <taxon>Ascomycota</taxon>
        <taxon>Pezizomycotina</taxon>
        <taxon>Sordariomycetes</taxon>
        <taxon>Hypocreomycetidae</taxon>
        <taxon>Hypocreales</taxon>
        <taxon>Hypocreaceae</taxon>
        <taxon>Trichoderma</taxon>
    </lineage>
</organism>
<dbReference type="SUPFAM" id="SSF52540">
    <property type="entry name" value="P-loop containing nucleoside triphosphate hydrolases"/>
    <property type="match status" value="1"/>
</dbReference>
<protein>
    <recommendedName>
        <fullName evidence="6">NACHT domain-containing protein</fullName>
    </recommendedName>
</protein>
<proteinExistence type="predicted"/>
<name>A0A2K0TRQ0_TRIHA</name>
<dbReference type="EMBL" id="MTYI01000242">
    <property type="protein sequence ID" value="PNP48205.1"/>
    <property type="molecule type" value="Genomic_DNA"/>
</dbReference>
<dbReference type="AlphaFoldDB" id="A0A2K0TRQ0"/>
<dbReference type="PANTHER" id="PTHR10039:SF5">
    <property type="entry name" value="NACHT DOMAIN-CONTAINING PROTEIN"/>
    <property type="match status" value="1"/>
</dbReference>
<dbReference type="Pfam" id="PF25053">
    <property type="entry name" value="DUF7791"/>
    <property type="match status" value="1"/>
</dbReference>
<dbReference type="InterPro" id="IPR056693">
    <property type="entry name" value="DUF7791"/>
</dbReference>
<dbReference type="Proteomes" id="UP000236290">
    <property type="component" value="Unassembled WGS sequence"/>
</dbReference>
<keyword evidence="1" id="KW-0677">Repeat</keyword>
<evidence type="ECO:0000256" key="1">
    <source>
        <dbReference type="ARBA" id="ARBA00022737"/>
    </source>
</evidence>
<evidence type="ECO:0000259" key="3">
    <source>
        <dbReference type="Pfam" id="PF25053"/>
    </source>
</evidence>
<sequence length="995" mass="114306">MSSKVIAIMDKINPKWWQKQQTSLTLWRSYLKKKDIDLIEEDFKQLQRQMKPALLDLVCQSSSETRSQYEELRRRATHGDERVIGIEGSMHKLSQRLHAVQDSIYNLGKQIGLAALAEDEFQRRAAHLAALERNLATILTRLMTGFQEKDLKANAIAKSDPGTFEWMTQCPDYSHEYPNNLNDECDPDMLEHHVEASDNFRSFLQGLSGAFLILGKPASGKSTLMKYLMHNSVVFKELEQWASRTSRTLIRAISFFSVTQGSGALSSEESLYRSLLFQILRQCPALIDEVLPGEASLSPSIPLPSEAVQDAIKYIFSNKSNLADKYCFCLFIDGLDKYRSNYSETKRGKTQNNHDISELAHHLVEWCQHEASNTKIILSSRVIPALDDRFSSKEKMLLHFYTKRDILQSAFSNFKRHPEAIPDNYIELSTAICDQAQGVFLWARLVIKDILEAYTDGVVPDTFRDRIKATPTDMTDLYAKILERVKGQDREASAVMLRLAAFQPAQFRLNTLACAWLDSLLKDANFPCNEPAEVYSHEKVEKHGKRAIQRLAALAHGILEAQDVKKRYSSETMDPSFRSEIVFLHRTAQDFIRGLLMRDAKEAIHGILPWLQGNKNVSAEDWLQSWHTNLFVRIFHAEVRFGVLRADDHGKPHGDLLDFGLWAEDSSLLQLSDFKTLADFSSFSRRYKDYFYLNRQGSIFTFNGRRYHFHPIPETVPRRFSLAWAFFQGQDVSVWIQKRQFSRGLSCRLALSFATLEINISTQRVDGLAWLLQTKSACATDRRPVWGENDNSKILQELVDASVADWGHVDEDCCCGGFDFGPVQRCQRWVQIWLIYLHVFATRALAAATRTWTVDQESFEKHCKILELWLRYGGATDVVILIVPKREEDTIKFQVEKISYVEIEQLLQLGEKPLNLQTLESLLAKRRTSRGSWLTGWIKWAYHSQLQKDTDTVPIPIRKRYRQASIEELSQGGWEVYGVLSEDDELVGDFWYQVA</sequence>
<dbReference type="OrthoDB" id="5105065at2759"/>
<evidence type="ECO:0000313" key="5">
    <source>
        <dbReference type="Proteomes" id="UP000236290"/>
    </source>
</evidence>
<accession>A0A2K0TRQ0</accession>